<proteinExistence type="predicted"/>
<dbReference type="AlphaFoldDB" id="A0ABD5PIE9"/>
<dbReference type="Proteomes" id="UP001595898">
    <property type="component" value="Unassembled WGS sequence"/>
</dbReference>
<protein>
    <submittedName>
        <fullName evidence="1">Zn-ribbon domain-containing OB-fold protein</fullName>
    </submittedName>
</protein>
<keyword evidence="2" id="KW-1185">Reference proteome</keyword>
<dbReference type="InterPro" id="IPR012340">
    <property type="entry name" value="NA-bd_OB-fold"/>
</dbReference>
<name>A0ABD5PIE9_9EURY</name>
<evidence type="ECO:0000313" key="1">
    <source>
        <dbReference type="EMBL" id="MFC4540357.1"/>
    </source>
</evidence>
<accession>A0ABD5PIE9</accession>
<dbReference type="PANTHER" id="PTHR34075">
    <property type="entry name" value="BLR3430 PROTEIN"/>
    <property type="match status" value="1"/>
</dbReference>
<dbReference type="SUPFAM" id="SSF50249">
    <property type="entry name" value="Nucleic acid-binding proteins"/>
    <property type="match status" value="1"/>
</dbReference>
<comment type="caution">
    <text evidence="1">The sequence shown here is derived from an EMBL/GenBank/DDBJ whole genome shotgun (WGS) entry which is preliminary data.</text>
</comment>
<dbReference type="InterPro" id="IPR052513">
    <property type="entry name" value="Thioester_dehydratase-like"/>
</dbReference>
<dbReference type="PANTHER" id="PTHR34075:SF5">
    <property type="entry name" value="BLR3430 PROTEIN"/>
    <property type="match status" value="1"/>
</dbReference>
<evidence type="ECO:0000313" key="2">
    <source>
        <dbReference type="Proteomes" id="UP001595898"/>
    </source>
</evidence>
<sequence length="145" mass="16261">MAVIPFAEGFMEDISANPYDANLMKSVCNDCGTGFFGTKDRCENCASQDVEQGVLDRDGEIYTYTIQRYPPPEPYKLGSTDRDEWTPRPVAYGEFDGVRFLGLVDGDRQQLEVGAPIELVVEPGWETDDGDEVLIYKFALQENET</sequence>
<organism evidence="1 2">
    <name type="scientific">Halosolutus amylolyticus</name>
    <dbReference type="NCBI Taxonomy" id="2932267"/>
    <lineage>
        <taxon>Archaea</taxon>
        <taxon>Methanobacteriati</taxon>
        <taxon>Methanobacteriota</taxon>
        <taxon>Stenosarchaea group</taxon>
        <taxon>Halobacteria</taxon>
        <taxon>Halobacteriales</taxon>
        <taxon>Natrialbaceae</taxon>
        <taxon>Halosolutus</taxon>
    </lineage>
</organism>
<dbReference type="EMBL" id="JBHSFA010000001">
    <property type="protein sequence ID" value="MFC4540357.1"/>
    <property type="molecule type" value="Genomic_DNA"/>
</dbReference>
<reference evidence="1 2" key="1">
    <citation type="journal article" date="2019" name="Int. J. Syst. Evol. Microbiol.">
        <title>The Global Catalogue of Microorganisms (GCM) 10K type strain sequencing project: providing services to taxonomists for standard genome sequencing and annotation.</title>
        <authorList>
            <consortium name="The Broad Institute Genomics Platform"/>
            <consortium name="The Broad Institute Genome Sequencing Center for Infectious Disease"/>
            <person name="Wu L."/>
            <person name="Ma J."/>
        </authorList>
    </citation>
    <scope>NUCLEOTIDE SEQUENCE [LARGE SCALE GENOMIC DNA]</scope>
    <source>
        <strain evidence="1 2">WLHS5</strain>
    </source>
</reference>
<dbReference type="RefSeq" id="WP_250142403.1">
    <property type="nucleotide sequence ID" value="NZ_JALIQP010000007.1"/>
</dbReference>
<gene>
    <name evidence="1" type="ORF">ACFO5R_00180</name>
</gene>